<keyword evidence="3" id="KW-0808">Transferase</keyword>
<keyword evidence="3" id="KW-0695">RNA-directed DNA polymerase</keyword>
<dbReference type="InterPro" id="IPR005135">
    <property type="entry name" value="Endo/exonuclease/phosphatase"/>
</dbReference>
<dbReference type="GO" id="GO:0003964">
    <property type="term" value="F:RNA-directed DNA polymerase activity"/>
    <property type="evidence" value="ECO:0007669"/>
    <property type="project" value="UniProtKB-KW"/>
</dbReference>
<reference evidence="4" key="1">
    <citation type="journal article" date="2019" name="Plant Biotechnol. J.">
        <title>Genome sequencing of the Australian wild diploid species Gossypium australe highlights disease resistance and delayed gland morphogenesis.</title>
        <authorList>
            <person name="Cai Y."/>
            <person name="Cai X."/>
            <person name="Wang Q."/>
            <person name="Wang P."/>
            <person name="Zhang Y."/>
            <person name="Cai C."/>
            <person name="Xu Y."/>
            <person name="Wang K."/>
            <person name="Zhou Z."/>
            <person name="Wang C."/>
            <person name="Geng S."/>
            <person name="Li B."/>
            <person name="Dong Q."/>
            <person name="Hou Y."/>
            <person name="Wang H."/>
            <person name="Ai P."/>
            <person name="Liu Z."/>
            <person name="Yi F."/>
            <person name="Sun M."/>
            <person name="An G."/>
            <person name="Cheng J."/>
            <person name="Zhang Y."/>
            <person name="Shi Q."/>
            <person name="Xie Y."/>
            <person name="Shi X."/>
            <person name="Chang Y."/>
            <person name="Huang F."/>
            <person name="Chen Y."/>
            <person name="Hong S."/>
            <person name="Mi L."/>
            <person name="Sun Q."/>
            <person name="Zhang L."/>
            <person name="Zhou B."/>
            <person name="Peng R."/>
            <person name="Zhang X."/>
            <person name="Liu F."/>
        </authorList>
    </citation>
    <scope>NUCLEOTIDE SEQUENCE [LARGE SCALE GENOMIC DNA]</scope>
    <source>
        <strain evidence="4">cv. PA1801</strain>
    </source>
</reference>
<evidence type="ECO:0000256" key="1">
    <source>
        <dbReference type="SAM" id="Coils"/>
    </source>
</evidence>
<dbReference type="SUPFAM" id="SSF56219">
    <property type="entry name" value="DNase I-like"/>
    <property type="match status" value="1"/>
</dbReference>
<gene>
    <name evidence="3" type="ORF">EPI10_000296</name>
</gene>
<keyword evidence="1" id="KW-0175">Coiled coil</keyword>
<dbReference type="InterPro" id="IPR036691">
    <property type="entry name" value="Endo/exonu/phosph_ase_sf"/>
</dbReference>
<feature type="coiled-coil region" evidence="1">
    <location>
        <begin position="214"/>
        <end position="241"/>
    </location>
</feature>
<keyword evidence="4" id="KW-1185">Reference proteome</keyword>
<feature type="domain" description="Endonuclease/exonuclease/phosphatase" evidence="2">
    <location>
        <begin position="18"/>
        <end position="171"/>
    </location>
</feature>
<evidence type="ECO:0000259" key="2">
    <source>
        <dbReference type="Pfam" id="PF03372"/>
    </source>
</evidence>
<dbReference type="PANTHER" id="PTHR33710:SF62">
    <property type="entry name" value="DUF4283 DOMAIN PROTEIN"/>
    <property type="match status" value="1"/>
</dbReference>
<protein>
    <submittedName>
        <fullName evidence="3">Reverse transcriptase</fullName>
    </submittedName>
</protein>
<comment type="caution">
    <text evidence="3">The sequence shown here is derived from an EMBL/GenBank/DDBJ whole genome shotgun (WGS) entry which is preliminary data.</text>
</comment>
<evidence type="ECO:0000313" key="3">
    <source>
        <dbReference type="EMBL" id="KAA3465094.1"/>
    </source>
</evidence>
<dbReference type="OrthoDB" id="1434235at2759"/>
<dbReference type="Proteomes" id="UP000325315">
    <property type="component" value="Unassembled WGS sequence"/>
</dbReference>
<dbReference type="EMBL" id="SMMG02000007">
    <property type="protein sequence ID" value="KAA3465094.1"/>
    <property type="molecule type" value="Genomic_DNA"/>
</dbReference>
<proteinExistence type="predicted"/>
<sequence>MEKVRMRCGFSNGIDIDANGTRDGLSLAWKEDLLVTLKSFSNNHIDVMVKVGNLDVKLTNKDDSWNLLLKLGEDKNHPWLVCGDFNEILYSTGKRGGILKEERKMESFKEALEECQLEDLGFSGEWFTWERGNFATTNIRKRLDRGVANERWRTLFPKGIVYHLPHSISDHCPILLNTMSERTRSRSSQFKIDAWWTTEESFEASVRQSWDSTSGSIMEKLESLQRDLKEWERSIKKGKEGLKKKLSKDLECC</sequence>
<dbReference type="PANTHER" id="PTHR33710">
    <property type="entry name" value="BNAC02G09200D PROTEIN"/>
    <property type="match status" value="1"/>
</dbReference>
<evidence type="ECO:0000313" key="4">
    <source>
        <dbReference type="Proteomes" id="UP000325315"/>
    </source>
</evidence>
<dbReference type="Pfam" id="PF03372">
    <property type="entry name" value="Exo_endo_phos"/>
    <property type="match status" value="1"/>
</dbReference>
<name>A0A5B6V7M0_9ROSI</name>
<dbReference type="Gene3D" id="3.60.10.10">
    <property type="entry name" value="Endonuclease/exonuclease/phosphatase"/>
    <property type="match status" value="1"/>
</dbReference>
<keyword evidence="3" id="KW-0548">Nucleotidyltransferase</keyword>
<organism evidence="3 4">
    <name type="scientific">Gossypium australe</name>
    <dbReference type="NCBI Taxonomy" id="47621"/>
    <lineage>
        <taxon>Eukaryota</taxon>
        <taxon>Viridiplantae</taxon>
        <taxon>Streptophyta</taxon>
        <taxon>Embryophyta</taxon>
        <taxon>Tracheophyta</taxon>
        <taxon>Spermatophyta</taxon>
        <taxon>Magnoliopsida</taxon>
        <taxon>eudicotyledons</taxon>
        <taxon>Gunneridae</taxon>
        <taxon>Pentapetalae</taxon>
        <taxon>rosids</taxon>
        <taxon>malvids</taxon>
        <taxon>Malvales</taxon>
        <taxon>Malvaceae</taxon>
        <taxon>Malvoideae</taxon>
        <taxon>Gossypium</taxon>
    </lineage>
</organism>
<dbReference type="AlphaFoldDB" id="A0A5B6V7M0"/>
<accession>A0A5B6V7M0</accession>